<feature type="compositionally biased region" description="Low complexity" evidence="6">
    <location>
        <begin position="388"/>
        <end position="400"/>
    </location>
</feature>
<keyword evidence="2" id="KW-0749">Sporulation</keyword>
<evidence type="ECO:0000256" key="3">
    <source>
        <dbReference type="ARBA" id="ARBA00023015"/>
    </source>
</evidence>
<dbReference type="Gene3D" id="2.60.40.3960">
    <property type="entry name" value="Velvet domain"/>
    <property type="match status" value="1"/>
</dbReference>
<feature type="region of interest" description="Disordered" evidence="6">
    <location>
        <begin position="459"/>
        <end position="587"/>
    </location>
</feature>
<gene>
    <name evidence="8" type="ORF">K431DRAFT_92572</name>
</gene>
<dbReference type="Proteomes" id="UP000799441">
    <property type="component" value="Unassembled WGS sequence"/>
</dbReference>
<dbReference type="InterPro" id="IPR037525">
    <property type="entry name" value="Velvet_dom"/>
</dbReference>
<evidence type="ECO:0000256" key="5">
    <source>
        <dbReference type="ARBA" id="ARBA00023242"/>
    </source>
</evidence>
<organism evidence="8 9">
    <name type="scientific">Polychaeton citri CBS 116435</name>
    <dbReference type="NCBI Taxonomy" id="1314669"/>
    <lineage>
        <taxon>Eukaryota</taxon>
        <taxon>Fungi</taxon>
        <taxon>Dikarya</taxon>
        <taxon>Ascomycota</taxon>
        <taxon>Pezizomycotina</taxon>
        <taxon>Dothideomycetes</taxon>
        <taxon>Dothideomycetidae</taxon>
        <taxon>Capnodiales</taxon>
        <taxon>Capnodiaceae</taxon>
        <taxon>Polychaeton</taxon>
    </lineage>
</organism>
<feature type="compositionally biased region" description="Polar residues" evidence="6">
    <location>
        <begin position="332"/>
        <end position="349"/>
    </location>
</feature>
<evidence type="ECO:0000256" key="6">
    <source>
        <dbReference type="SAM" id="MobiDB-lite"/>
    </source>
</evidence>
<evidence type="ECO:0000259" key="7">
    <source>
        <dbReference type="PROSITE" id="PS51821"/>
    </source>
</evidence>
<evidence type="ECO:0000256" key="1">
    <source>
        <dbReference type="ARBA" id="ARBA00004123"/>
    </source>
</evidence>
<name>A0A9P4Q4B2_9PEZI</name>
<sequence>MAISDAISLIIRQQPEIAVVTLPNKEKGRKSIDPPPVVEMRMNRQIDPNQQYLCSPYLFMIATLAPATADSDEDEASLRDQLIGQTSSSLHRLRDLDNQESGFFVFGDLSCRKLGEYRLKFSLFEMHKFDGGVYMQGSVFSEPFKVIQAKNHTGMSNSTPLSRNLADQGVKLRLKKEHRTASIQTFQTSLNRQSSSLTASRLGSAGSAHLQPSNPHTPYSQHSQQQQHQQSSFSSIPRTFAQPLTSTHASQSPHYGQQFQAGNYSYGNNPMYGGVQSYGMPQYTQQAYGSQQPFGTSALPQTQEVHTDTPAQAQTHPYSSYSSYPASALSSTGQVHSSPSFGAHQSSSADHAAGNMQPPGMYHFRGGSQTHERIPQHGYSQPPKVEQSPASGPSSAVSVPYGRDSPKDGVQSYQSPPSRNVMYPRGPNRAYTVGAEQNAGQTHGASAVYDSSNLYGYQSHSSHDLPMSQAIKRSRTDTSDPEGSHYDLSHTYSAPPPQIEQTPPGGLYSARTTAEVGDSSTYSAPTDASYPAMMATPSSSTVDSATARTATSSSMMDSLLPEQSLPVHASPFEESHWPPVFQGSNMP</sequence>
<dbReference type="EMBL" id="MU003800">
    <property type="protein sequence ID" value="KAF2720333.1"/>
    <property type="molecule type" value="Genomic_DNA"/>
</dbReference>
<dbReference type="InterPro" id="IPR021740">
    <property type="entry name" value="Velvet"/>
</dbReference>
<dbReference type="PANTHER" id="PTHR33572">
    <property type="entry name" value="SPORE DEVELOPMENT REGULATOR VOSA"/>
    <property type="match status" value="1"/>
</dbReference>
<feature type="region of interest" description="Disordered" evidence="6">
    <location>
        <begin position="183"/>
        <end position="235"/>
    </location>
</feature>
<keyword evidence="3" id="KW-0805">Transcription regulation</keyword>
<feature type="compositionally biased region" description="Polar residues" evidence="6">
    <location>
        <begin position="210"/>
        <end position="219"/>
    </location>
</feature>
<dbReference type="PROSITE" id="PS51821">
    <property type="entry name" value="VELVET"/>
    <property type="match status" value="1"/>
</dbReference>
<feature type="compositionally biased region" description="Polar residues" evidence="6">
    <location>
        <begin position="183"/>
        <end position="201"/>
    </location>
</feature>
<accession>A0A9P4Q4B2</accession>
<feature type="region of interest" description="Disordered" evidence="6">
    <location>
        <begin position="290"/>
        <end position="424"/>
    </location>
</feature>
<evidence type="ECO:0000256" key="2">
    <source>
        <dbReference type="ARBA" id="ARBA00022969"/>
    </source>
</evidence>
<keyword evidence="5" id="KW-0539">Nucleus</keyword>
<dbReference type="GO" id="GO:0030435">
    <property type="term" value="P:sporulation resulting in formation of a cellular spore"/>
    <property type="evidence" value="ECO:0007669"/>
    <property type="project" value="UniProtKB-KW"/>
</dbReference>
<feature type="compositionally biased region" description="Low complexity" evidence="6">
    <location>
        <begin position="220"/>
        <end position="235"/>
    </location>
</feature>
<comment type="caution">
    <text evidence="8">The sequence shown here is derived from an EMBL/GenBank/DDBJ whole genome shotgun (WGS) entry which is preliminary data.</text>
</comment>
<dbReference type="Pfam" id="PF11754">
    <property type="entry name" value="Velvet"/>
    <property type="match status" value="1"/>
</dbReference>
<feature type="domain" description="Velvet" evidence="7">
    <location>
        <begin position="1"/>
        <end position="175"/>
    </location>
</feature>
<evidence type="ECO:0000256" key="4">
    <source>
        <dbReference type="ARBA" id="ARBA00023163"/>
    </source>
</evidence>
<feature type="compositionally biased region" description="Low complexity" evidence="6">
    <location>
        <begin position="538"/>
        <end position="558"/>
    </location>
</feature>
<protein>
    <recommendedName>
        <fullName evidence="7">Velvet domain-containing protein</fullName>
    </recommendedName>
</protein>
<keyword evidence="4" id="KW-0804">Transcription</keyword>
<feature type="compositionally biased region" description="Basic and acidic residues" evidence="6">
    <location>
        <begin position="474"/>
        <end position="488"/>
    </location>
</feature>
<evidence type="ECO:0000313" key="8">
    <source>
        <dbReference type="EMBL" id="KAF2720333.1"/>
    </source>
</evidence>
<dbReference type="OrthoDB" id="5599552at2759"/>
<dbReference type="InterPro" id="IPR038491">
    <property type="entry name" value="Velvet_dom_sf"/>
</dbReference>
<feature type="compositionally biased region" description="Polar residues" evidence="6">
    <location>
        <begin position="290"/>
        <end position="316"/>
    </location>
</feature>
<dbReference type="PANTHER" id="PTHR33572:SF18">
    <property type="entry name" value="SPORE DEVELOPMENT REGULATOR VOSA"/>
    <property type="match status" value="1"/>
</dbReference>
<feature type="compositionally biased region" description="Low complexity" evidence="6">
    <location>
        <begin position="317"/>
        <end position="331"/>
    </location>
</feature>
<evidence type="ECO:0000313" key="9">
    <source>
        <dbReference type="Proteomes" id="UP000799441"/>
    </source>
</evidence>
<comment type="subcellular location">
    <subcellularLocation>
        <location evidence="1">Nucleus</location>
    </subcellularLocation>
</comment>
<proteinExistence type="predicted"/>
<dbReference type="GO" id="GO:0005634">
    <property type="term" value="C:nucleus"/>
    <property type="evidence" value="ECO:0007669"/>
    <property type="project" value="UniProtKB-SubCell"/>
</dbReference>
<dbReference type="AlphaFoldDB" id="A0A9P4Q4B2"/>
<reference evidence="8" key="1">
    <citation type="journal article" date="2020" name="Stud. Mycol.">
        <title>101 Dothideomycetes genomes: a test case for predicting lifestyles and emergence of pathogens.</title>
        <authorList>
            <person name="Haridas S."/>
            <person name="Albert R."/>
            <person name="Binder M."/>
            <person name="Bloem J."/>
            <person name="Labutti K."/>
            <person name="Salamov A."/>
            <person name="Andreopoulos B."/>
            <person name="Baker S."/>
            <person name="Barry K."/>
            <person name="Bills G."/>
            <person name="Bluhm B."/>
            <person name="Cannon C."/>
            <person name="Castanera R."/>
            <person name="Culley D."/>
            <person name="Daum C."/>
            <person name="Ezra D."/>
            <person name="Gonzalez J."/>
            <person name="Henrissat B."/>
            <person name="Kuo A."/>
            <person name="Liang C."/>
            <person name="Lipzen A."/>
            <person name="Lutzoni F."/>
            <person name="Magnuson J."/>
            <person name="Mondo S."/>
            <person name="Nolan M."/>
            <person name="Ohm R."/>
            <person name="Pangilinan J."/>
            <person name="Park H.-J."/>
            <person name="Ramirez L."/>
            <person name="Alfaro M."/>
            <person name="Sun H."/>
            <person name="Tritt A."/>
            <person name="Yoshinaga Y."/>
            <person name="Zwiers L.-H."/>
            <person name="Turgeon B."/>
            <person name="Goodwin S."/>
            <person name="Spatafora J."/>
            <person name="Crous P."/>
            <person name="Grigoriev I."/>
        </authorList>
    </citation>
    <scope>NUCLEOTIDE SEQUENCE</scope>
    <source>
        <strain evidence="8">CBS 116435</strain>
    </source>
</reference>
<keyword evidence="9" id="KW-1185">Reference proteome</keyword>